<dbReference type="OrthoDB" id="7204167at2"/>
<reference evidence="2 3" key="1">
    <citation type="submission" date="2015-09" db="EMBL/GenBank/DDBJ databases">
        <title>Draft Genome Sequence of Bradyrhizobium manausense Strain BR 3351T, a Novel Symbiotic Nitrogen-Fixing Alphaproteobacterium Isolated from Brazilian Amazon Rain Forest.</title>
        <authorList>
            <person name="De Araujo J.L."/>
            <person name="Zilli J.E."/>
        </authorList>
    </citation>
    <scope>NUCLEOTIDE SEQUENCE [LARGE SCALE GENOMIC DNA]</scope>
    <source>
        <strain evidence="2 3">BR3351</strain>
    </source>
</reference>
<keyword evidence="1" id="KW-0378">Hydrolase</keyword>
<dbReference type="PIRSF" id="PIRSF003230">
    <property type="entry name" value="YbgC"/>
    <property type="match status" value="1"/>
</dbReference>
<keyword evidence="3" id="KW-1185">Reference proteome</keyword>
<dbReference type="Gene3D" id="3.10.129.10">
    <property type="entry name" value="Hotdog Thioesterase"/>
    <property type="match status" value="1"/>
</dbReference>
<evidence type="ECO:0000313" key="3">
    <source>
        <dbReference type="Proteomes" id="UP000051936"/>
    </source>
</evidence>
<accession>A0A0R3DZ19</accession>
<dbReference type="Pfam" id="PF13279">
    <property type="entry name" value="4HBT_2"/>
    <property type="match status" value="1"/>
</dbReference>
<dbReference type="InterPro" id="IPR029069">
    <property type="entry name" value="HotDog_dom_sf"/>
</dbReference>
<dbReference type="EMBL" id="LJYG01000062">
    <property type="protein sequence ID" value="KRQ12700.1"/>
    <property type="molecule type" value="Genomic_DNA"/>
</dbReference>
<dbReference type="STRING" id="989370.AOQ71_16315"/>
<dbReference type="GO" id="GO:0016787">
    <property type="term" value="F:hydrolase activity"/>
    <property type="evidence" value="ECO:0007669"/>
    <property type="project" value="UniProtKB-KW"/>
</dbReference>
<protein>
    <submittedName>
        <fullName evidence="2">Thioesterase</fullName>
    </submittedName>
</protein>
<dbReference type="InterPro" id="IPR006684">
    <property type="entry name" value="YbgC/YbaW"/>
</dbReference>
<comment type="caution">
    <text evidence="2">The sequence shown here is derived from an EMBL/GenBank/DDBJ whole genome shotgun (WGS) entry which is preliminary data.</text>
</comment>
<name>A0A0R3DZ19_9BRAD</name>
<evidence type="ECO:0000256" key="1">
    <source>
        <dbReference type="ARBA" id="ARBA00022801"/>
    </source>
</evidence>
<proteinExistence type="predicted"/>
<organism evidence="2 3">
    <name type="scientific">Bradyrhizobium manausense</name>
    <dbReference type="NCBI Taxonomy" id="989370"/>
    <lineage>
        <taxon>Bacteria</taxon>
        <taxon>Pseudomonadati</taxon>
        <taxon>Pseudomonadota</taxon>
        <taxon>Alphaproteobacteria</taxon>
        <taxon>Hyphomicrobiales</taxon>
        <taxon>Nitrobacteraceae</taxon>
        <taxon>Bradyrhizobium</taxon>
    </lineage>
</organism>
<evidence type="ECO:0000313" key="2">
    <source>
        <dbReference type="EMBL" id="KRQ12700.1"/>
    </source>
</evidence>
<sequence>MFETAFTIEWGDCDEAGIVFYPNYFYWFDCTWQRWLRSHGLSQRELKRRFGSVTPLVKVGAQFMGPARYDDELTIRAEVAEWQERRFRIDYKLSVRNVQIASGFEQRAWAAVTDMGELRGASVPQEFKDMLR</sequence>
<dbReference type="SUPFAM" id="SSF54637">
    <property type="entry name" value="Thioesterase/thiol ester dehydrase-isomerase"/>
    <property type="match status" value="1"/>
</dbReference>
<dbReference type="CDD" id="cd00586">
    <property type="entry name" value="4HBT"/>
    <property type="match status" value="1"/>
</dbReference>
<dbReference type="Proteomes" id="UP000051936">
    <property type="component" value="Unassembled WGS sequence"/>
</dbReference>
<gene>
    <name evidence="2" type="ORF">AOQ71_16315</name>
</gene>
<dbReference type="AlphaFoldDB" id="A0A0R3DZ19"/>
<dbReference type="RefSeq" id="WP_057747785.1">
    <property type="nucleotide sequence ID" value="NZ_LJYG01000062.1"/>
</dbReference>